<dbReference type="Pfam" id="PF03140">
    <property type="entry name" value="DUF247"/>
    <property type="match status" value="2"/>
</dbReference>
<keyword evidence="2" id="KW-0472">Membrane</keyword>
<keyword evidence="2" id="KW-1133">Transmembrane helix</keyword>
<evidence type="ECO:0000256" key="2">
    <source>
        <dbReference type="SAM" id="Phobius"/>
    </source>
</evidence>
<gene>
    <name evidence="3" type="ORF">Dsin_004456</name>
</gene>
<reference evidence="3" key="1">
    <citation type="journal article" date="2023" name="Plant J.">
        <title>Genome sequences and population genomics provide insights into the demographic history, inbreeding, and mutation load of two 'living fossil' tree species of Dipteronia.</title>
        <authorList>
            <person name="Feng Y."/>
            <person name="Comes H.P."/>
            <person name="Chen J."/>
            <person name="Zhu S."/>
            <person name="Lu R."/>
            <person name="Zhang X."/>
            <person name="Li P."/>
            <person name="Qiu J."/>
            <person name="Olsen K.M."/>
            <person name="Qiu Y."/>
        </authorList>
    </citation>
    <scope>NUCLEOTIDE SEQUENCE</scope>
    <source>
        <strain evidence="3">NBL</strain>
    </source>
</reference>
<accession>A0AAE0AW03</accession>
<proteinExistence type="predicted"/>
<feature type="transmembrane region" description="Helical" evidence="2">
    <location>
        <begin position="479"/>
        <end position="504"/>
    </location>
</feature>
<protein>
    <submittedName>
        <fullName evidence="3">Uncharacterized protein</fullName>
    </submittedName>
</protein>
<dbReference type="InterPro" id="IPR004158">
    <property type="entry name" value="DUF247_pln"/>
</dbReference>
<dbReference type="Proteomes" id="UP001281410">
    <property type="component" value="Unassembled WGS sequence"/>
</dbReference>
<dbReference type="PANTHER" id="PTHR31170:SF25">
    <property type="entry name" value="BNAA09G04570D PROTEIN"/>
    <property type="match status" value="1"/>
</dbReference>
<evidence type="ECO:0000256" key="1">
    <source>
        <dbReference type="SAM" id="MobiDB-lite"/>
    </source>
</evidence>
<evidence type="ECO:0000313" key="4">
    <source>
        <dbReference type="Proteomes" id="UP001281410"/>
    </source>
</evidence>
<dbReference type="EMBL" id="JANJYJ010000002">
    <property type="protein sequence ID" value="KAK3224594.1"/>
    <property type="molecule type" value="Genomic_DNA"/>
</dbReference>
<evidence type="ECO:0000313" key="3">
    <source>
        <dbReference type="EMBL" id="KAK3224594.1"/>
    </source>
</evidence>
<keyword evidence="2" id="KW-0812">Transmembrane</keyword>
<dbReference type="PANTHER" id="PTHR31170">
    <property type="entry name" value="BNAC04G53230D PROTEIN"/>
    <property type="match status" value="1"/>
</dbReference>
<name>A0AAE0AW03_9ROSI</name>
<feature type="compositionally biased region" description="Gly residues" evidence="1">
    <location>
        <begin position="1"/>
        <end position="11"/>
    </location>
</feature>
<keyword evidence="4" id="KW-1185">Reference proteome</keyword>
<dbReference type="AlphaFoldDB" id="A0AAE0AW03"/>
<sequence>MSMEASGGGASVGSSDRNGGNNGSDECHIPMDRIEESSYQRFSLEEKKLFDSFEKALEGVNKTDRPDDDHANPKIQKVPSMLREKKKFSRYFEPKVFSVGPYYHRDCTLKKAKQIKVNLAAKFLERNSVQKEDLYEDIRKQIKPLKYCYDDELTKNYEDHKLAWMFLVDGCAILQFMYISGEDRQSRESRFRKLGIKFDYAVFLRMDLFLLENQLPYRLLLLIIRHASKQEQLQQEELLKSIYKFIFFYIRSPEEWYWNKVEILEHLKHDHVHLLDILRKMIIQPLDQIHKKHDFIEIILGWTADLFDKLRCNGNENWVPVRPFRNIGKLREAGINLKPSETRCVTDITFIGGTLKLPPIILDESTASTFLNILGYEMCPDFHNHHFEFSSYMYFMDKLIDRTRDVEELREKKILQHELGRDEDVTELFNEIGSHLFQHNEIYYEVKWSINNYLNNKGFRCLRKVNHDIHQYFKNRWSLLALIAALLALASAIIQTVYTVSAYYADSKKDQETRFRKLEIKFDYKFFLVHDLFLLENQLPFQVLQLIIGHVSKEDELLNSIYKFIFYYIKSPEEWNEFYLGRGSQSHVAISASSEKLGSI</sequence>
<comment type="caution">
    <text evidence="3">The sequence shown here is derived from an EMBL/GenBank/DDBJ whole genome shotgun (WGS) entry which is preliminary data.</text>
</comment>
<feature type="region of interest" description="Disordered" evidence="1">
    <location>
        <begin position="1"/>
        <end position="32"/>
    </location>
</feature>
<organism evidence="3 4">
    <name type="scientific">Dipteronia sinensis</name>
    <dbReference type="NCBI Taxonomy" id="43782"/>
    <lineage>
        <taxon>Eukaryota</taxon>
        <taxon>Viridiplantae</taxon>
        <taxon>Streptophyta</taxon>
        <taxon>Embryophyta</taxon>
        <taxon>Tracheophyta</taxon>
        <taxon>Spermatophyta</taxon>
        <taxon>Magnoliopsida</taxon>
        <taxon>eudicotyledons</taxon>
        <taxon>Gunneridae</taxon>
        <taxon>Pentapetalae</taxon>
        <taxon>rosids</taxon>
        <taxon>malvids</taxon>
        <taxon>Sapindales</taxon>
        <taxon>Sapindaceae</taxon>
        <taxon>Hippocastanoideae</taxon>
        <taxon>Acereae</taxon>
        <taxon>Dipteronia</taxon>
    </lineage>
</organism>